<dbReference type="EMBL" id="OC002151">
    <property type="protein sequence ID" value="CAD7261359.1"/>
    <property type="molecule type" value="Genomic_DNA"/>
</dbReference>
<evidence type="ECO:0000313" key="2">
    <source>
        <dbReference type="EMBL" id="CAD7261359.1"/>
    </source>
</evidence>
<gene>
    <name evidence="2" type="ORF">TSIB3V08_LOCUS5500</name>
</gene>
<sequence length="203" mass="22848">MLKGSEPAFAWRESGKPFRKNHSQFTRPRFEPRSPRPQQSSFNTTSALANYATEAGSQHRVCSTRSPSCVIRMRNVRWLKMEEGEMARPAIGKNIARRSESSLSFLVKNTILDRSPTNLTKRPMDSNDKTSFDRLLDPVSDDIVTKAGQISSPVTVMATTCFSEGFVRRAKTIGQKCTDLRRTYVGRHMTKSVRCAATDLNNV</sequence>
<proteinExistence type="predicted"/>
<dbReference type="AlphaFoldDB" id="A0A7R9AVG9"/>
<feature type="region of interest" description="Disordered" evidence="1">
    <location>
        <begin position="1"/>
        <end position="42"/>
    </location>
</feature>
<evidence type="ECO:0000256" key="1">
    <source>
        <dbReference type="SAM" id="MobiDB-lite"/>
    </source>
</evidence>
<organism evidence="2">
    <name type="scientific">Timema shepardi</name>
    <name type="common">Walking stick</name>
    <dbReference type="NCBI Taxonomy" id="629360"/>
    <lineage>
        <taxon>Eukaryota</taxon>
        <taxon>Metazoa</taxon>
        <taxon>Ecdysozoa</taxon>
        <taxon>Arthropoda</taxon>
        <taxon>Hexapoda</taxon>
        <taxon>Insecta</taxon>
        <taxon>Pterygota</taxon>
        <taxon>Neoptera</taxon>
        <taxon>Polyneoptera</taxon>
        <taxon>Phasmatodea</taxon>
        <taxon>Timematodea</taxon>
        <taxon>Timematoidea</taxon>
        <taxon>Timematidae</taxon>
        <taxon>Timema</taxon>
    </lineage>
</organism>
<accession>A0A7R9AVG9</accession>
<reference evidence="2" key="1">
    <citation type="submission" date="2020-11" db="EMBL/GenBank/DDBJ databases">
        <authorList>
            <person name="Tran Van P."/>
        </authorList>
    </citation>
    <scope>NUCLEOTIDE SEQUENCE</scope>
</reference>
<name>A0A7R9AVG9_TIMSH</name>
<protein>
    <submittedName>
        <fullName evidence="2">Uncharacterized protein</fullName>
    </submittedName>
</protein>